<dbReference type="EMBL" id="LC057392">
    <property type="protein sequence ID" value="BAS31041.1"/>
    <property type="molecule type" value="Genomic_DNA"/>
</dbReference>
<evidence type="ECO:0000313" key="3">
    <source>
        <dbReference type="EMBL" id="PTQ45964.1"/>
    </source>
</evidence>
<protein>
    <recommendedName>
        <fullName evidence="1">DM2 domain-containing protein</fullName>
    </recommendedName>
</protein>
<dbReference type="Pfam" id="PF02201">
    <property type="entry name" value="SWIB"/>
    <property type="match status" value="1"/>
</dbReference>
<dbReference type="Gene3D" id="1.10.245.10">
    <property type="entry name" value="SWIB/MDM2 domain"/>
    <property type="match status" value="1"/>
</dbReference>
<reference evidence="3" key="3">
    <citation type="submission" date="2017-12" db="EMBL/GenBank/DDBJ databases">
        <title>WGS assembly of Marchantia polymorpha.</title>
        <authorList>
            <person name="Bowman J.L."/>
            <person name="Kohchi T."/>
            <person name="Yamato K.T."/>
            <person name="Jenkins J."/>
            <person name="Shu S."/>
            <person name="Ishizaki K."/>
            <person name="Yamaoka S."/>
            <person name="Nishihama R."/>
            <person name="Nakamura Y."/>
            <person name="Berger F."/>
            <person name="Adam C."/>
            <person name="Aki S.S."/>
            <person name="Althoff F."/>
            <person name="Araki T."/>
            <person name="Arteaga-Vazquez M.A."/>
            <person name="Balasubrmanian S."/>
            <person name="Bauer D."/>
            <person name="Boehm C.R."/>
            <person name="Briginshaw L."/>
            <person name="Caballero-Perez J."/>
            <person name="Catarino B."/>
            <person name="Chen F."/>
            <person name="Chiyoda S."/>
            <person name="Chovatia M."/>
            <person name="Davies K.M."/>
            <person name="Delmans M."/>
            <person name="Demura T."/>
            <person name="Dierschke T."/>
            <person name="Dolan L."/>
            <person name="Dorantes-Acosta A.E."/>
            <person name="Eklund D.M."/>
            <person name="Florent S.N."/>
            <person name="Flores-Sandoval E."/>
            <person name="Fujiyama A."/>
            <person name="Fukuzawa H."/>
            <person name="Galik B."/>
            <person name="Grimanelli D."/>
            <person name="Grimwood J."/>
            <person name="Grossniklaus U."/>
            <person name="Hamada T."/>
            <person name="Haseloff J."/>
            <person name="Hetherington A.J."/>
            <person name="Higo A."/>
            <person name="Hirakawa Y."/>
            <person name="Hundley H.N."/>
            <person name="Ikeda Y."/>
            <person name="Inoue K."/>
            <person name="Inoue S."/>
            <person name="Ishida S."/>
            <person name="Jia Q."/>
            <person name="Kakita M."/>
            <person name="Kanazawa T."/>
            <person name="Kawai Y."/>
            <person name="Kawashima T."/>
            <person name="Kennedy M."/>
            <person name="Kinose K."/>
            <person name="Kinoshita T."/>
            <person name="Kohara Y."/>
            <person name="Koide E."/>
            <person name="Komatsu K."/>
            <person name="Kopischke S."/>
            <person name="Kubo M."/>
            <person name="Kyozuka J."/>
            <person name="Lagercrantz U."/>
            <person name="Lin S.S."/>
            <person name="Lindquist E."/>
            <person name="Lipzen A.M."/>
            <person name="Lu C."/>
            <person name="Luna E.D."/>
            <person name="Martienssen R.A."/>
            <person name="Minamino N."/>
            <person name="Mizutani M."/>
            <person name="Mizutani M."/>
            <person name="Mochizuki N."/>
            <person name="Monte I."/>
            <person name="Mosher R."/>
            <person name="Nagasaki H."/>
            <person name="Nakagami H."/>
            <person name="Naramoto S."/>
            <person name="Nishitani K."/>
            <person name="Ohtani M."/>
            <person name="Okamoto T."/>
            <person name="Okumura M."/>
            <person name="Phillips J."/>
            <person name="Pollak B."/>
            <person name="Reinders A."/>
            <person name="Roevekamp M."/>
            <person name="Sano R."/>
            <person name="Sawa S."/>
            <person name="Schmid M.W."/>
            <person name="Shirakawa M."/>
            <person name="Solano R."/>
            <person name="Spunde A."/>
            <person name="Suetsugu N."/>
            <person name="Sugano S."/>
            <person name="Sugiyama A."/>
            <person name="Sun R."/>
            <person name="Suzuki Y."/>
            <person name="Takenaka M."/>
            <person name="Takezawa D."/>
            <person name="Tomogane H."/>
            <person name="Tsuzuki M."/>
            <person name="Ueda T."/>
            <person name="Umeda M."/>
            <person name="Ward J.M."/>
            <person name="Watanabe Y."/>
            <person name="Yazaki K."/>
            <person name="Yokoyama R."/>
            <person name="Yoshitake Y."/>
            <person name="Yotsui I."/>
            <person name="Zachgo S."/>
            <person name="Schmutz J."/>
        </authorList>
    </citation>
    <scope>NUCLEOTIDE SEQUENCE [LARGE SCALE GENOMIC DNA]</scope>
    <source>
        <strain evidence="3">Tak-1</strain>
    </source>
</reference>
<dbReference type="InterPro" id="IPR036885">
    <property type="entry name" value="SWIB_MDM2_dom_sf"/>
</dbReference>
<feature type="domain" description="DM2" evidence="1">
    <location>
        <begin position="35"/>
        <end position="113"/>
    </location>
</feature>
<dbReference type="EMBL" id="KZ772685">
    <property type="protein sequence ID" value="PTQ45964.1"/>
    <property type="molecule type" value="Genomic_DNA"/>
</dbReference>
<name>A0A0M5MR62_MARPO</name>
<dbReference type="Proteomes" id="UP000244005">
    <property type="component" value="Unassembled WGS sequence"/>
</dbReference>
<dbReference type="SMART" id="SM00151">
    <property type="entry name" value="SWIB"/>
    <property type="match status" value="1"/>
</dbReference>
<proteinExistence type="predicted"/>
<dbReference type="PROSITE" id="PS51925">
    <property type="entry name" value="SWIB_MDM2"/>
    <property type="match status" value="1"/>
</dbReference>
<evidence type="ECO:0000313" key="2">
    <source>
        <dbReference type="EMBL" id="BAS31041.1"/>
    </source>
</evidence>
<dbReference type="AlphaFoldDB" id="A0A0M5MR62"/>
<evidence type="ECO:0000259" key="1">
    <source>
        <dbReference type="PROSITE" id="PS51925"/>
    </source>
</evidence>
<dbReference type="PANTHER" id="PTHR13844">
    <property type="entry name" value="SWI/SNF-RELATED MATRIX-ASSOCIATED ACTIN-DEPENDENT REGULATOR OF CHROMATIN SUBFAMILY D"/>
    <property type="match status" value="1"/>
</dbReference>
<sequence>MVLPAVKAAAAAAAKAAKKAAPKVPKAPGAVGSHGLTKAFTVSPALKKFVGTAEISRTETMKKLWAYIKDKNLQDPMAKREIVCDETLKQLFPEKERINFLEIPRLLSAHFPKKGQS</sequence>
<dbReference type="OMA" id="CPILRID"/>
<reference evidence="4" key="2">
    <citation type="journal article" date="2017" name="Cell">
        <title>Insights into land plant evolution garnered from the Marchantia polymorpha genome.</title>
        <authorList>
            <person name="Bowman J.L."/>
            <person name="Kohchi T."/>
            <person name="Yamato K.T."/>
            <person name="Jenkins J."/>
            <person name="Shu S."/>
            <person name="Ishizaki K."/>
            <person name="Yamaoka S."/>
            <person name="Nishihama R."/>
            <person name="Nakamura Y."/>
            <person name="Berger F."/>
            <person name="Adam C."/>
            <person name="Aki S.S."/>
            <person name="Althoff F."/>
            <person name="Araki T."/>
            <person name="Arteaga-Vazquez M.A."/>
            <person name="Balasubrmanian S."/>
            <person name="Barry K."/>
            <person name="Bauer D."/>
            <person name="Boehm C.R."/>
            <person name="Briginshaw L."/>
            <person name="Caballero-Perez J."/>
            <person name="Catarino B."/>
            <person name="Chen F."/>
            <person name="Chiyoda S."/>
            <person name="Chovatia M."/>
            <person name="Davies K.M."/>
            <person name="Delmans M."/>
            <person name="Demura T."/>
            <person name="Dierschke T."/>
            <person name="Dolan L."/>
            <person name="Dorantes-Acosta A.E."/>
            <person name="Eklund D.M."/>
            <person name="Florent S.N."/>
            <person name="Flores-Sandoval E."/>
            <person name="Fujiyama A."/>
            <person name="Fukuzawa H."/>
            <person name="Galik B."/>
            <person name="Grimanelli D."/>
            <person name="Grimwood J."/>
            <person name="Grossniklaus U."/>
            <person name="Hamada T."/>
            <person name="Haseloff J."/>
            <person name="Hetherington A.J."/>
            <person name="Higo A."/>
            <person name="Hirakawa Y."/>
            <person name="Hundley H.N."/>
            <person name="Ikeda Y."/>
            <person name="Inoue K."/>
            <person name="Inoue S.I."/>
            <person name="Ishida S."/>
            <person name="Jia Q."/>
            <person name="Kakita M."/>
            <person name="Kanazawa T."/>
            <person name="Kawai Y."/>
            <person name="Kawashima T."/>
            <person name="Kennedy M."/>
            <person name="Kinose K."/>
            <person name="Kinoshita T."/>
            <person name="Kohara Y."/>
            <person name="Koide E."/>
            <person name="Komatsu K."/>
            <person name="Kopischke S."/>
            <person name="Kubo M."/>
            <person name="Kyozuka J."/>
            <person name="Lagercrantz U."/>
            <person name="Lin S.S."/>
            <person name="Lindquist E."/>
            <person name="Lipzen A.M."/>
            <person name="Lu C.W."/>
            <person name="De Luna E."/>
            <person name="Martienssen R.A."/>
            <person name="Minamino N."/>
            <person name="Mizutani M."/>
            <person name="Mizutani M."/>
            <person name="Mochizuki N."/>
            <person name="Monte I."/>
            <person name="Mosher R."/>
            <person name="Nagasaki H."/>
            <person name="Nakagami H."/>
            <person name="Naramoto S."/>
            <person name="Nishitani K."/>
            <person name="Ohtani M."/>
            <person name="Okamoto T."/>
            <person name="Okumura M."/>
            <person name="Phillips J."/>
            <person name="Pollak B."/>
            <person name="Reinders A."/>
            <person name="Rovekamp M."/>
            <person name="Sano R."/>
            <person name="Sawa S."/>
            <person name="Schmid M.W."/>
            <person name="Shirakawa M."/>
            <person name="Solano R."/>
            <person name="Spunde A."/>
            <person name="Suetsugu N."/>
            <person name="Sugano S."/>
            <person name="Sugiyama A."/>
            <person name="Sun R."/>
            <person name="Suzuki Y."/>
            <person name="Takenaka M."/>
            <person name="Takezawa D."/>
            <person name="Tomogane H."/>
            <person name="Tsuzuki M."/>
            <person name="Ueda T."/>
            <person name="Umeda M."/>
            <person name="Ward J.M."/>
            <person name="Watanabe Y."/>
            <person name="Yazaki K."/>
            <person name="Yokoyama R."/>
            <person name="Yoshitake Y."/>
            <person name="Yotsui I."/>
            <person name="Zachgo S."/>
            <person name="Schmutz J."/>
        </authorList>
    </citation>
    <scope>NUCLEOTIDE SEQUENCE [LARGE SCALE GENOMIC DNA]</scope>
    <source>
        <strain evidence="4">Tak-1</strain>
    </source>
</reference>
<evidence type="ECO:0000313" key="4">
    <source>
        <dbReference type="Proteomes" id="UP000244005"/>
    </source>
</evidence>
<accession>A0A0M5MR62</accession>
<reference evidence="2" key="1">
    <citation type="submission" date="2015-05" db="EMBL/GenBank/DDBJ databases">
        <title>Macroevolution of Chloroplast Chromosome: Eukaryotic components were introduced for chloroplast nucleoid organization at the initial stage of green plant evolution.</title>
        <authorList>
            <person name="Kobayashi Y."/>
            <person name="Takusagawa M."/>
            <person name="Harada N."/>
            <person name="Fukao Y."/>
            <person name="Yamaoka S."/>
            <person name="Kohchi T."/>
            <person name="Hori K."/>
            <person name="Ohta H."/>
            <person name="Shikanai T."/>
            <person name="Nishimura Y."/>
        </authorList>
    </citation>
    <scope>NUCLEOTIDE SEQUENCE</scope>
    <source>
        <strain evidence="2">MpSWIB</strain>
    </source>
</reference>
<dbReference type="CDD" id="cd10567">
    <property type="entry name" value="SWIB-MDM2_like"/>
    <property type="match status" value="1"/>
</dbReference>
<dbReference type="OrthoDB" id="10251073at2759"/>
<dbReference type="GO" id="GO:0005634">
    <property type="term" value="C:nucleus"/>
    <property type="evidence" value="ECO:0000318"/>
    <property type="project" value="GO_Central"/>
</dbReference>
<dbReference type="SUPFAM" id="SSF47592">
    <property type="entry name" value="SWIB/MDM2 domain"/>
    <property type="match status" value="1"/>
</dbReference>
<dbReference type="InterPro" id="IPR019835">
    <property type="entry name" value="SWIB_domain"/>
</dbReference>
<dbReference type="InterPro" id="IPR003121">
    <property type="entry name" value="SWIB_MDM2_domain"/>
</dbReference>
<dbReference type="Gramene" id="Mp8g06280.1">
    <property type="protein sequence ID" value="Mp8g06280.1.cds"/>
    <property type="gene ID" value="Mp8g06280"/>
</dbReference>
<gene>
    <name evidence="3" type="ORF">MARPO_0013s0162</name>
</gene>
<organism evidence="2">
    <name type="scientific">Marchantia polymorpha</name>
    <name type="common">Common liverwort</name>
    <name type="synonym">Marchantia aquatica</name>
    <dbReference type="NCBI Taxonomy" id="3197"/>
    <lineage>
        <taxon>Eukaryota</taxon>
        <taxon>Viridiplantae</taxon>
        <taxon>Streptophyta</taxon>
        <taxon>Embryophyta</taxon>
        <taxon>Marchantiophyta</taxon>
        <taxon>Marchantiopsida</taxon>
        <taxon>Marchantiidae</taxon>
        <taxon>Marchantiales</taxon>
        <taxon>Marchantiaceae</taxon>
        <taxon>Marchantia</taxon>
    </lineage>
</organism>
<keyword evidence="4" id="KW-1185">Reference proteome</keyword>